<evidence type="ECO:0000256" key="6">
    <source>
        <dbReference type="ARBA" id="ARBA00022726"/>
    </source>
</evidence>
<evidence type="ECO:0000256" key="10">
    <source>
        <dbReference type="PIRSR" id="PIRSR601805-1"/>
    </source>
</evidence>
<dbReference type="GO" id="GO:0008673">
    <property type="term" value="F:2-dehydro-3-deoxygluconokinase activity"/>
    <property type="evidence" value="ECO:0007669"/>
    <property type="project" value="TreeGrafter"/>
</dbReference>
<comment type="pathway">
    <text evidence="2">Purine metabolism; AMP biosynthesis via salvage pathway; AMP from adenosine: step 1/1.</text>
</comment>
<sequence length="304" mass="33041">MKSLLGIGECMIELSSAGDNLWKQSFAGDVFNTLWYAKALMAEDTAIDFFSAVGDDQSSEDLVEFIEKAGISCAGIPRIEKGVPGLYRIHLDGAERSFSYWRDTSAAKQFMKSPELLWKQIATADIVYLSGITVAILPDEDVEVFISGLRAALKPGAIVAFDPNIRPRLWANEARMKDVITRTAAISDLVMPSFEDEETTFGDKTPMATAQRYQALGVKQVLVKNGEDDTLFVEGDKAEYFPVKTVEGVLDTTAAGDSFNGAFFAEYMVSGDVPKAISLAQRCAGVVICNKGALIPFETVKASV</sequence>
<evidence type="ECO:0000259" key="11">
    <source>
        <dbReference type="Pfam" id="PF00294"/>
    </source>
</evidence>
<keyword evidence="9" id="KW-0067">ATP-binding</keyword>
<dbReference type="CDD" id="cd01166">
    <property type="entry name" value="KdgK"/>
    <property type="match status" value="1"/>
</dbReference>
<dbReference type="PANTHER" id="PTHR43085">
    <property type="entry name" value="HEXOKINASE FAMILY MEMBER"/>
    <property type="match status" value="1"/>
</dbReference>
<evidence type="ECO:0000256" key="5">
    <source>
        <dbReference type="ARBA" id="ARBA00022679"/>
    </source>
</evidence>
<comment type="similarity">
    <text evidence="3">Belongs to the carbohydrate kinase PfkB family.</text>
</comment>
<dbReference type="GO" id="GO:0019698">
    <property type="term" value="P:D-galacturonate catabolic process"/>
    <property type="evidence" value="ECO:0007669"/>
    <property type="project" value="TreeGrafter"/>
</dbReference>
<evidence type="ECO:0000256" key="1">
    <source>
        <dbReference type="ARBA" id="ARBA00001946"/>
    </source>
</evidence>
<dbReference type="GO" id="GO:0005524">
    <property type="term" value="F:ATP binding"/>
    <property type="evidence" value="ECO:0007669"/>
    <property type="project" value="UniProtKB-KW"/>
</dbReference>
<evidence type="ECO:0000256" key="4">
    <source>
        <dbReference type="ARBA" id="ARBA00012119"/>
    </source>
</evidence>
<dbReference type="GO" id="GO:0005829">
    <property type="term" value="C:cytosol"/>
    <property type="evidence" value="ECO:0007669"/>
    <property type="project" value="TreeGrafter"/>
</dbReference>
<proteinExistence type="inferred from homology"/>
<evidence type="ECO:0000256" key="2">
    <source>
        <dbReference type="ARBA" id="ARBA00004801"/>
    </source>
</evidence>
<dbReference type="Gene3D" id="3.40.1190.20">
    <property type="match status" value="1"/>
</dbReference>
<dbReference type="InterPro" id="IPR050306">
    <property type="entry name" value="PfkB_Carbo_kinase"/>
</dbReference>
<dbReference type="Proteomes" id="UP000245506">
    <property type="component" value="Unassembled WGS sequence"/>
</dbReference>
<keyword evidence="8 12" id="KW-0418">Kinase</keyword>
<organism evidence="12 13">
    <name type="scientific">Leucothrix arctica</name>
    <dbReference type="NCBI Taxonomy" id="1481894"/>
    <lineage>
        <taxon>Bacteria</taxon>
        <taxon>Pseudomonadati</taxon>
        <taxon>Pseudomonadota</taxon>
        <taxon>Gammaproteobacteria</taxon>
        <taxon>Thiotrichales</taxon>
        <taxon>Thiotrichaceae</taxon>
        <taxon>Leucothrix</taxon>
    </lineage>
</organism>
<protein>
    <recommendedName>
        <fullName evidence="4">adenosine kinase</fullName>
        <ecNumber evidence="4">2.7.1.20</ecNumber>
    </recommendedName>
</protein>
<dbReference type="PRINTS" id="PR00989">
    <property type="entry name" value="ADENOKINASE"/>
</dbReference>
<dbReference type="EMBL" id="QGKL01000029">
    <property type="protein sequence ID" value="PWQ96420.1"/>
    <property type="molecule type" value="Genomic_DNA"/>
</dbReference>
<keyword evidence="5" id="KW-0808">Transferase</keyword>
<keyword evidence="7" id="KW-0547">Nucleotide-binding</keyword>
<dbReference type="PANTHER" id="PTHR43085:SF15">
    <property type="entry name" value="2-DEHYDRO-3-DEOXYGLUCONOKINASE"/>
    <property type="match status" value="1"/>
</dbReference>
<evidence type="ECO:0000313" key="12">
    <source>
        <dbReference type="EMBL" id="PWQ96420.1"/>
    </source>
</evidence>
<dbReference type="InterPro" id="IPR011611">
    <property type="entry name" value="PfkB_dom"/>
</dbReference>
<keyword evidence="13" id="KW-1185">Reference proteome</keyword>
<comment type="caution">
    <text evidence="12">The sequence shown here is derived from an EMBL/GenBank/DDBJ whole genome shotgun (WGS) entry which is preliminary data.</text>
</comment>
<feature type="active site" description="Proton acceptor" evidence="10">
    <location>
        <position position="257"/>
    </location>
</feature>
<evidence type="ECO:0000256" key="8">
    <source>
        <dbReference type="ARBA" id="ARBA00022777"/>
    </source>
</evidence>
<dbReference type="SUPFAM" id="SSF53613">
    <property type="entry name" value="Ribokinase-like"/>
    <property type="match status" value="1"/>
</dbReference>
<dbReference type="GO" id="GO:0004001">
    <property type="term" value="F:adenosine kinase activity"/>
    <property type="evidence" value="ECO:0007669"/>
    <property type="project" value="UniProtKB-EC"/>
</dbReference>
<dbReference type="GO" id="GO:0006166">
    <property type="term" value="P:purine ribonucleoside salvage"/>
    <property type="evidence" value="ECO:0007669"/>
    <property type="project" value="UniProtKB-KW"/>
</dbReference>
<dbReference type="InterPro" id="IPR029056">
    <property type="entry name" value="Ribokinase-like"/>
</dbReference>
<gene>
    <name evidence="12" type="ORF">DKT75_10600</name>
</gene>
<dbReference type="AlphaFoldDB" id="A0A317CJB9"/>
<comment type="cofactor">
    <cofactor evidence="1">
        <name>Mg(2+)</name>
        <dbReference type="ChEBI" id="CHEBI:18420"/>
    </cofactor>
</comment>
<dbReference type="InterPro" id="IPR001805">
    <property type="entry name" value="Adenokinase"/>
</dbReference>
<dbReference type="UniPathway" id="UPA00588">
    <property type="reaction ID" value="UER00659"/>
</dbReference>
<reference evidence="12 13" key="1">
    <citation type="submission" date="2018-05" db="EMBL/GenBank/DDBJ databases">
        <title>Leucothrix arctica sp. nov., isolated from Arctic seawater.</title>
        <authorList>
            <person name="Choi A."/>
            <person name="Baek K."/>
        </authorList>
    </citation>
    <scope>NUCLEOTIDE SEQUENCE [LARGE SCALE GENOMIC DNA]</scope>
    <source>
        <strain evidence="12 13">IMCC9719</strain>
    </source>
</reference>
<dbReference type="GO" id="GO:0044209">
    <property type="term" value="P:AMP salvage"/>
    <property type="evidence" value="ECO:0007669"/>
    <property type="project" value="UniProtKB-UniPathway"/>
</dbReference>
<dbReference type="Pfam" id="PF00294">
    <property type="entry name" value="PfkB"/>
    <property type="match status" value="1"/>
</dbReference>
<keyword evidence="6" id="KW-0660">Purine salvage</keyword>
<evidence type="ECO:0000256" key="3">
    <source>
        <dbReference type="ARBA" id="ARBA00010688"/>
    </source>
</evidence>
<dbReference type="EC" id="2.7.1.20" evidence="4"/>
<accession>A0A317CJB9</accession>
<dbReference type="GO" id="GO:0042840">
    <property type="term" value="P:D-glucuronate catabolic process"/>
    <property type="evidence" value="ECO:0007669"/>
    <property type="project" value="TreeGrafter"/>
</dbReference>
<evidence type="ECO:0000256" key="9">
    <source>
        <dbReference type="ARBA" id="ARBA00022840"/>
    </source>
</evidence>
<feature type="domain" description="Carbohydrate kinase PfkB" evidence="11">
    <location>
        <begin position="2"/>
        <end position="298"/>
    </location>
</feature>
<dbReference type="RefSeq" id="WP_109823392.1">
    <property type="nucleotide sequence ID" value="NZ_QGKL01000029.1"/>
</dbReference>
<name>A0A317CJB9_9GAMM</name>
<evidence type="ECO:0000256" key="7">
    <source>
        <dbReference type="ARBA" id="ARBA00022741"/>
    </source>
</evidence>
<dbReference type="OrthoDB" id="9792663at2"/>
<dbReference type="GO" id="GO:0006974">
    <property type="term" value="P:DNA damage response"/>
    <property type="evidence" value="ECO:0007669"/>
    <property type="project" value="TreeGrafter"/>
</dbReference>
<evidence type="ECO:0000313" key="13">
    <source>
        <dbReference type="Proteomes" id="UP000245506"/>
    </source>
</evidence>